<dbReference type="AlphaFoldDB" id="A0A8E2ARX9"/>
<dbReference type="Proteomes" id="UP000250043">
    <property type="component" value="Unassembled WGS sequence"/>
</dbReference>
<dbReference type="Gene3D" id="3.40.50.2000">
    <property type="entry name" value="Glycogen Phosphorylase B"/>
    <property type="match status" value="1"/>
</dbReference>
<sequence>MFLAYKSWGHTRPLCNLSSRILKIKPVYITFFVMHHLSDRVRADLQRNFAANEEHLLKLIRSVRFLHFTNMAHTWLWSARVVGLRYNGSDPIDTRETDVHSEEAYPKLAAEEPVTCMHTNAQFDAISAPDVAFADFYALSPLRTVRNLSKKPTKMGGKADLCPKVKEEVAKTGRDLNEVAVQIIHGVDGKVVRVPGIPPMYDYECVPQEMPPLGAAGSMFMATYDCLTGADGVVFSTPEPLQPDAGGRWYAETNRASYSSSKGGETQKFLDSVMKSHREHSLVYWPFGCIFWPTDPTKLWAVLDILMEKKKTFIMSHASPFCAVSEPIQEKVKEYRLGLLSPWTSQQTILSHPTTSWFVTHAGLNVVLESLAEGVPMICWPFTADQPTNVVHLSDNLNIAYKLLEVRSGLGFKPIFRSGNAPIGTVEAVCVETSEVLDKTFGEDGATKRENARKMKEVFACCWDVAGSSEKDLHRLVSSFTSV</sequence>
<evidence type="ECO:0000256" key="2">
    <source>
        <dbReference type="ARBA" id="ARBA00022679"/>
    </source>
</evidence>
<dbReference type="GO" id="GO:0035251">
    <property type="term" value="F:UDP-glucosyltransferase activity"/>
    <property type="evidence" value="ECO:0007669"/>
    <property type="project" value="TreeGrafter"/>
</dbReference>
<dbReference type="OrthoDB" id="5835829at2759"/>
<reference evidence="3 4" key="1">
    <citation type="submission" date="2016-07" db="EMBL/GenBank/DDBJ databases">
        <title>Draft genome of the white-rot fungus Obba rivulosa 3A-2.</title>
        <authorList>
            <consortium name="DOE Joint Genome Institute"/>
            <person name="Miettinen O."/>
            <person name="Riley R."/>
            <person name="Acob R."/>
            <person name="Barry K."/>
            <person name="Cullen D."/>
            <person name="De Vries R."/>
            <person name="Hainaut M."/>
            <person name="Hatakka A."/>
            <person name="Henrissat B."/>
            <person name="Hilden K."/>
            <person name="Kuo R."/>
            <person name="Labutti K."/>
            <person name="Lipzen A."/>
            <person name="Makela M.R."/>
            <person name="Sandor L."/>
            <person name="Spatafora J.W."/>
            <person name="Grigoriev I.V."/>
            <person name="Hibbett D.S."/>
        </authorList>
    </citation>
    <scope>NUCLEOTIDE SEQUENCE [LARGE SCALE GENOMIC DNA]</scope>
    <source>
        <strain evidence="3 4">3A-2</strain>
    </source>
</reference>
<gene>
    <name evidence="3" type="ORF">OBBRIDRAFT_889928</name>
</gene>
<proteinExistence type="inferred from homology"/>
<dbReference type="SUPFAM" id="SSF53756">
    <property type="entry name" value="UDP-Glycosyltransferase/glycogen phosphorylase"/>
    <property type="match status" value="1"/>
</dbReference>
<dbReference type="PANTHER" id="PTHR48047">
    <property type="entry name" value="GLYCOSYLTRANSFERASE"/>
    <property type="match status" value="1"/>
</dbReference>
<keyword evidence="2 3" id="KW-0808">Transferase</keyword>
<dbReference type="EMBL" id="KV722492">
    <property type="protein sequence ID" value="OCH87260.1"/>
    <property type="molecule type" value="Genomic_DNA"/>
</dbReference>
<evidence type="ECO:0000313" key="3">
    <source>
        <dbReference type="EMBL" id="OCH87260.1"/>
    </source>
</evidence>
<protein>
    <submittedName>
        <fullName evidence="3">UDP-Glycosyltransferase/glycogen phosphorylase</fullName>
    </submittedName>
</protein>
<dbReference type="PANTHER" id="PTHR48047:SF215">
    <property type="entry name" value="GLYCOSYLTRANSFERASE"/>
    <property type="match status" value="1"/>
</dbReference>
<comment type="similarity">
    <text evidence="1">Belongs to the UDP-glycosyltransferase family.</text>
</comment>
<name>A0A8E2ARX9_9APHY</name>
<accession>A0A8E2ARX9</accession>
<dbReference type="Pfam" id="PF00201">
    <property type="entry name" value="UDPGT"/>
    <property type="match status" value="1"/>
</dbReference>
<evidence type="ECO:0000313" key="4">
    <source>
        <dbReference type="Proteomes" id="UP000250043"/>
    </source>
</evidence>
<organism evidence="3 4">
    <name type="scientific">Obba rivulosa</name>
    <dbReference type="NCBI Taxonomy" id="1052685"/>
    <lineage>
        <taxon>Eukaryota</taxon>
        <taxon>Fungi</taxon>
        <taxon>Dikarya</taxon>
        <taxon>Basidiomycota</taxon>
        <taxon>Agaricomycotina</taxon>
        <taxon>Agaricomycetes</taxon>
        <taxon>Polyporales</taxon>
        <taxon>Gelatoporiaceae</taxon>
        <taxon>Obba</taxon>
    </lineage>
</organism>
<dbReference type="InterPro" id="IPR002213">
    <property type="entry name" value="UDP_glucos_trans"/>
</dbReference>
<keyword evidence="4" id="KW-1185">Reference proteome</keyword>
<evidence type="ECO:0000256" key="1">
    <source>
        <dbReference type="ARBA" id="ARBA00009995"/>
    </source>
</evidence>